<reference evidence="1 2" key="1">
    <citation type="submission" date="2020-11" db="EMBL/GenBank/DDBJ databases">
        <title>Fusibacter basophilias sp. nov.</title>
        <authorList>
            <person name="Qiu D."/>
        </authorList>
    </citation>
    <scope>NUCLEOTIDE SEQUENCE [LARGE SCALE GENOMIC DNA]</scope>
    <source>
        <strain evidence="1 2">Q10-2</strain>
    </source>
</reference>
<dbReference type="EMBL" id="JADKNH010000005">
    <property type="protein sequence ID" value="MBF4693377.1"/>
    <property type="molecule type" value="Genomic_DNA"/>
</dbReference>
<evidence type="ECO:0000313" key="1">
    <source>
        <dbReference type="EMBL" id="MBF4693377.1"/>
    </source>
</evidence>
<accession>A0ABR9ZSE5</accession>
<keyword evidence="2" id="KW-1185">Reference proteome</keyword>
<protein>
    <submittedName>
        <fullName evidence="1">Uncharacterized protein</fullName>
    </submittedName>
</protein>
<dbReference type="Proteomes" id="UP000614200">
    <property type="component" value="Unassembled WGS sequence"/>
</dbReference>
<sequence length="47" mass="5578">MKIRISLPQMAYNLIGDYKPFFIKTTKSVLRHREIAQMLLDVLSRKI</sequence>
<proteinExistence type="predicted"/>
<organism evidence="1 2">
    <name type="scientific">Fusibacter ferrireducens</name>
    <dbReference type="NCBI Taxonomy" id="2785058"/>
    <lineage>
        <taxon>Bacteria</taxon>
        <taxon>Bacillati</taxon>
        <taxon>Bacillota</taxon>
        <taxon>Clostridia</taxon>
        <taxon>Eubacteriales</taxon>
        <taxon>Eubacteriales Family XII. Incertae Sedis</taxon>
        <taxon>Fusibacter</taxon>
    </lineage>
</organism>
<gene>
    <name evidence="1" type="ORF">ISU02_09610</name>
</gene>
<comment type="caution">
    <text evidence="1">The sequence shown here is derived from an EMBL/GenBank/DDBJ whole genome shotgun (WGS) entry which is preliminary data.</text>
</comment>
<name>A0ABR9ZSE5_9FIRM</name>
<evidence type="ECO:0000313" key="2">
    <source>
        <dbReference type="Proteomes" id="UP000614200"/>
    </source>
</evidence>